<dbReference type="InterPro" id="IPR050312">
    <property type="entry name" value="IolE/XylAMocC-like"/>
</dbReference>
<dbReference type="EMBL" id="BAABRU010000001">
    <property type="protein sequence ID" value="GAA5526264.1"/>
    <property type="molecule type" value="Genomic_DNA"/>
</dbReference>
<organism evidence="2 3">
    <name type="scientific">Herpetosiphon gulosus</name>
    <dbReference type="NCBI Taxonomy" id="1973496"/>
    <lineage>
        <taxon>Bacteria</taxon>
        <taxon>Bacillati</taxon>
        <taxon>Chloroflexota</taxon>
        <taxon>Chloroflexia</taxon>
        <taxon>Herpetosiphonales</taxon>
        <taxon>Herpetosiphonaceae</taxon>
        <taxon>Herpetosiphon</taxon>
    </lineage>
</organism>
<dbReference type="Pfam" id="PF01261">
    <property type="entry name" value="AP_endonuc_2"/>
    <property type="match status" value="1"/>
</dbReference>
<proteinExistence type="predicted"/>
<dbReference type="InterPro" id="IPR013022">
    <property type="entry name" value="Xyl_isomerase-like_TIM-brl"/>
</dbReference>
<comment type="caution">
    <text evidence="2">The sequence shown here is derived from an EMBL/GenBank/DDBJ whole genome shotgun (WGS) entry which is preliminary data.</text>
</comment>
<keyword evidence="3" id="KW-1185">Reference proteome</keyword>
<evidence type="ECO:0000313" key="3">
    <source>
        <dbReference type="Proteomes" id="UP001428290"/>
    </source>
</evidence>
<dbReference type="Proteomes" id="UP001428290">
    <property type="component" value="Unassembled WGS sequence"/>
</dbReference>
<dbReference type="InterPro" id="IPR036237">
    <property type="entry name" value="Xyl_isomerase-like_sf"/>
</dbReference>
<evidence type="ECO:0000259" key="1">
    <source>
        <dbReference type="Pfam" id="PF01261"/>
    </source>
</evidence>
<dbReference type="Gene3D" id="3.20.20.150">
    <property type="entry name" value="Divalent-metal-dependent TIM barrel enzymes"/>
    <property type="match status" value="1"/>
</dbReference>
<dbReference type="PANTHER" id="PTHR12110">
    <property type="entry name" value="HYDROXYPYRUVATE ISOMERASE"/>
    <property type="match status" value="1"/>
</dbReference>
<feature type="domain" description="Xylose isomerase-like TIM barrel" evidence="1">
    <location>
        <begin position="24"/>
        <end position="267"/>
    </location>
</feature>
<gene>
    <name evidence="2" type="ORF">Hgul01_00036</name>
</gene>
<dbReference type="SUPFAM" id="SSF51658">
    <property type="entry name" value="Xylose isomerase-like"/>
    <property type="match status" value="1"/>
</dbReference>
<protein>
    <recommendedName>
        <fullName evidence="1">Xylose isomerase-like TIM barrel domain-containing protein</fullName>
    </recommendedName>
</protein>
<name>A0ABP9WSS9_9CHLR</name>
<sequence length="275" mass="29687">MSLQIGLNGRFFEQNWRPALNEINFAAANGFASIQFQGKPVGLQAAALGADFASIRQQLTAHQITAVMEIALKIEANGRSEAGQTPLEVLEANLSAITGLGCQRVHWHLYNLPALEPTQVAELEIALQSQFAAGVALAQQYGFKFGFEHNDPILRLFTTPQACRQLLDAVPDLGFVWDFNHTLPEDLTGFLQLVPRMSMLHISDTPLPEVNCHLPLGLGKIDFAAYCQALVAANFHGPAILEIGGLPKSGGYGRDTDAALIDSLAYLKAALLQAA</sequence>
<evidence type="ECO:0000313" key="2">
    <source>
        <dbReference type="EMBL" id="GAA5526264.1"/>
    </source>
</evidence>
<dbReference type="RefSeq" id="WP_345719918.1">
    <property type="nucleotide sequence ID" value="NZ_BAABRU010000001.1"/>
</dbReference>
<accession>A0ABP9WSS9</accession>
<reference evidence="2 3" key="1">
    <citation type="submission" date="2024-02" db="EMBL/GenBank/DDBJ databases">
        <title>Herpetosiphon gulosus NBRC 112829.</title>
        <authorList>
            <person name="Ichikawa N."/>
            <person name="Katano-Makiyama Y."/>
            <person name="Hidaka K."/>
        </authorList>
    </citation>
    <scope>NUCLEOTIDE SEQUENCE [LARGE SCALE GENOMIC DNA]</scope>
    <source>
        <strain evidence="2 3">NBRC 112829</strain>
    </source>
</reference>